<dbReference type="Proteomes" id="UP000010105">
    <property type="component" value="Chromosome 1"/>
</dbReference>
<keyword evidence="3" id="KW-0805">Transcription regulation</keyword>
<evidence type="ECO:0000259" key="6">
    <source>
        <dbReference type="PROSITE" id="PS50949"/>
    </source>
</evidence>
<keyword evidence="5" id="KW-0804">Transcription</keyword>
<evidence type="ECO:0000256" key="2">
    <source>
        <dbReference type="ARBA" id="ARBA00022898"/>
    </source>
</evidence>
<dbReference type="InterPro" id="IPR004839">
    <property type="entry name" value="Aminotransferase_I/II_large"/>
</dbReference>
<dbReference type="PATRIC" id="fig|1229205.11.peg.816"/>
<dbReference type="PROSITE" id="PS50949">
    <property type="entry name" value="HTH_GNTR"/>
    <property type="match status" value="1"/>
</dbReference>
<protein>
    <submittedName>
        <fullName evidence="7">GntR family transcriptional regulator</fullName>
    </submittedName>
</protein>
<dbReference type="Gene3D" id="1.10.10.10">
    <property type="entry name" value="Winged helix-like DNA-binding domain superfamily/Winged helix DNA-binding domain"/>
    <property type="match status" value="1"/>
</dbReference>
<reference evidence="7 8" key="1">
    <citation type="journal article" date="2012" name="J. Bacteriol.">
        <title>Complete Genome Sequence of Burkholderia phenoliruptrix BR3459a (CLA1), a Heat-Tolerant, Nitrogen-Fixing Symbiont of Mimosa flocculosa.</title>
        <authorList>
            <person name="de Oliveira Cunha C."/>
            <person name="Goda Zuleta L.F."/>
            <person name="Paula de Almeida L.G."/>
            <person name="Prioli Ciapina L."/>
            <person name="Lustrino Borges W."/>
            <person name="Pitard R.M."/>
            <person name="Baldani J.I."/>
            <person name="Straliotto R."/>
            <person name="de Faria S.M."/>
            <person name="Hungria M."/>
            <person name="Sousa Cavada B."/>
            <person name="Mercante F.M."/>
            <person name="Ribeiro de Vasconcelos A.T."/>
        </authorList>
    </citation>
    <scope>NUCLEOTIDE SEQUENCE [LARGE SCALE GENOMIC DNA]</scope>
    <source>
        <strain evidence="7 8">BR3459a</strain>
    </source>
</reference>
<dbReference type="eggNOG" id="COG1167">
    <property type="taxonomic scope" value="Bacteria"/>
</dbReference>
<name>K0DN45_9BURK</name>
<dbReference type="SMART" id="SM00345">
    <property type="entry name" value="HTH_GNTR"/>
    <property type="match status" value="1"/>
</dbReference>
<proteinExistence type="inferred from homology"/>
<dbReference type="SUPFAM" id="SSF46785">
    <property type="entry name" value="Winged helix' DNA-binding domain"/>
    <property type="match status" value="1"/>
</dbReference>
<evidence type="ECO:0000313" key="7">
    <source>
        <dbReference type="EMBL" id="AFT84864.1"/>
    </source>
</evidence>
<dbReference type="STRING" id="1229205.BUPH_05485"/>
<gene>
    <name evidence="7" type="ORF">BUPH_05485</name>
</gene>
<keyword evidence="4" id="KW-0238">DNA-binding</keyword>
<dbReference type="EMBL" id="CP003863">
    <property type="protein sequence ID" value="AFT84864.1"/>
    <property type="molecule type" value="Genomic_DNA"/>
</dbReference>
<dbReference type="Gene3D" id="3.40.640.10">
    <property type="entry name" value="Type I PLP-dependent aspartate aminotransferase-like (Major domain)"/>
    <property type="match status" value="1"/>
</dbReference>
<dbReference type="InterPro" id="IPR051446">
    <property type="entry name" value="HTH_trans_reg/aminotransferase"/>
</dbReference>
<dbReference type="CDD" id="cd07377">
    <property type="entry name" value="WHTH_GntR"/>
    <property type="match status" value="1"/>
</dbReference>
<evidence type="ECO:0000256" key="4">
    <source>
        <dbReference type="ARBA" id="ARBA00023125"/>
    </source>
</evidence>
<dbReference type="InterPro" id="IPR015421">
    <property type="entry name" value="PyrdxlP-dep_Trfase_major"/>
</dbReference>
<feature type="domain" description="HTH gntR-type" evidence="6">
    <location>
        <begin position="78"/>
        <end position="146"/>
    </location>
</feature>
<dbReference type="CDD" id="cd00609">
    <property type="entry name" value="AAT_like"/>
    <property type="match status" value="1"/>
</dbReference>
<evidence type="ECO:0000256" key="1">
    <source>
        <dbReference type="ARBA" id="ARBA00005384"/>
    </source>
</evidence>
<dbReference type="AlphaFoldDB" id="K0DN45"/>
<dbReference type="GO" id="GO:0003677">
    <property type="term" value="F:DNA binding"/>
    <property type="evidence" value="ECO:0007669"/>
    <property type="project" value="UniProtKB-KW"/>
</dbReference>
<keyword evidence="2" id="KW-0663">Pyridoxal phosphate</keyword>
<dbReference type="Pfam" id="PF00392">
    <property type="entry name" value="GntR"/>
    <property type="match status" value="1"/>
</dbReference>
<dbReference type="InterPro" id="IPR015424">
    <property type="entry name" value="PyrdxlP-dep_Trfase"/>
</dbReference>
<sequence>MVNPMGEGTVRGTNGYPFESVDRAWPGISVLGSHFYLLGWEYSVPSMVRIEEPRFPISVCTKNMHPDLQIQLDRTAKLSLAEQIRASISRTIEAGLLAPGTRLPSWQDLAAQLGVARGTVQAAYERLCDAQMIETFGAGGTRVAPRPRVVATQAQAPQLGAFMRAYEEMNAGPAIFQLGIPAFEGLPEQLFARARSSNLLKTGCLSSLLYPDPRGEFELRREIAGYLSIARNVHCYPEQIFITSGYSAGLGLALRVLGLEGRKVWMEEPGFMVTRKGLELARLNIVPVPVDAEGLNVGYGIENAADAALAVVTPGQQAPLGSTLSLRRRLQLLEWAASSHAWIIEDDYLGELQLQGRPAPALASLEEGKRVIHIGSFSKTINPGLRLGFVVAPNELANAFAEVAATLAPAPSPVIQLATARFMRDGHYIRRVRRLKRLYSAQRDALCEQLRMRDAEWVNAGLAVLLRLPDGSPDLRIVREAMAVGMAPSPLSVWFATPSWTLPGLLLGVATAPEHHVAMSCQRLFEIIDRCRS</sequence>
<dbReference type="InterPro" id="IPR000524">
    <property type="entry name" value="Tscrpt_reg_HTH_GntR"/>
</dbReference>
<evidence type="ECO:0000313" key="8">
    <source>
        <dbReference type="Proteomes" id="UP000010105"/>
    </source>
</evidence>
<dbReference type="PANTHER" id="PTHR46577:SF1">
    <property type="entry name" value="HTH-TYPE TRANSCRIPTIONAL REGULATORY PROTEIN GABR"/>
    <property type="match status" value="1"/>
</dbReference>
<evidence type="ECO:0000256" key="3">
    <source>
        <dbReference type="ARBA" id="ARBA00023015"/>
    </source>
</evidence>
<accession>K0DN45</accession>
<evidence type="ECO:0000256" key="5">
    <source>
        <dbReference type="ARBA" id="ARBA00023163"/>
    </source>
</evidence>
<organism evidence="7 8">
    <name type="scientific">Paraburkholderia phenoliruptrix BR3459a</name>
    <dbReference type="NCBI Taxonomy" id="1229205"/>
    <lineage>
        <taxon>Bacteria</taxon>
        <taxon>Pseudomonadati</taxon>
        <taxon>Pseudomonadota</taxon>
        <taxon>Betaproteobacteria</taxon>
        <taxon>Burkholderiales</taxon>
        <taxon>Burkholderiaceae</taxon>
        <taxon>Paraburkholderia</taxon>
    </lineage>
</organism>
<dbReference type="HOGENOM" id="CLU_017584_0_1_4"/>
<dbReference type="PANTHER" id="PTHR46577">
    <property type="entry name" value="HTH-TYPE TRANSCRIPTIONAL REGULATORY PROTEIN GABR"/>
    <property type="match status" value="1"/>
</dbReference>
<dbReference type="KEGG" id="bpx:BUPH_05485"/>
<dbReference type="GO" id="GO:0030170">
    <property type="term" value="F:pyridoxal phosphate binding"/>
    <property type="evidence" value="ECO:0007669"/>
    <property type="project" value="InterPro"/>
</dbReference>
<comment type="similarity">
    <text evidence="1">In the C-terminal section; belongs to the class-I pyridoxal-phosphate-dependent aminotransferase family.</text>
</comment>
<dbReference type="Pfam" id="PF00155">
    <property type="entry name" value="Aminotran_1_2"/>
    <property type="match status" value="1"/>
</dbReference>
<dbReference type="InterPro" id="IPR036388">
    <property type="entry name" value="WH-like_DNA-bd_sf"/>
</dbReference>
<dbReference type="SUPFAM" id="SSF53383">
    <property type="entry name" value="PLP-dependent transferases"/>
    <property type="match status" value="1"/>
</dbReference>
<dbReference type="GO" id="GO:0003700">
    <property type="term" value="F:DNA-binding transcription factor activity"/>
    <property type="evidence" value="ECO:0007669"/>
    <property type="project" value="InterPro"/>
</dbReference>
<dbReference type="InterPro" id="IPR036390">
    <property type="entry name" value="WH_DNA-bd_sf"/>
</dbReference>